<evidence type="ECO:0000313" key="3">
    <source>
        <dbReference type="Proteomes" id="UP000515154"/>
    </source>
</evidence>
<dbReference type="AlphaFoldDB" id="A0A6P7U2I9"/>
<dbReference type="CDD" id="cd12373">
    <property type="entry name" value="RRM_SRSF3_like"/>
    <property type="match status" value="1"/>
</dbReference>
<evidence type="ECO:0000313" key="4">
    <source>
        <dbReference type="RefSeq" id="XP_029655722.1"/>
    </source>
</evidence>
<dbReference type="InterPro" id="IPR000504">
    <property type="entry name" value="RRM_dom"/>
</dbReference>
<dbReference type="SUPFAM" id="SSF54928">
    <property type="entry name" value="RNA-binding domain, RBD"/>
    <property type="match status" value="1"/>
</dbReference>
<dbReference type="PANTHER" id="PTHR23147">
    <property type="entry name" value="SERINE/ARGININE RICH SPLICING FACTOR"/>
    <property type="match status" value="1"/>
</dbReference>
<feature type="domain" description="RRM" evidence="2">
    <location>
        <begin position="92"/>
        <end position="151"/>
    </location>
</feature>
<dbReference type="Pfam" id="PF00076">
    <property type="entry name" value="RRM_1"/>
    <property type="match status" value="1"/>
</dbReference>
<keyword evidence="3" id="KW-1185">Reference proteome</keyword>
<proteinExistence type="predicted"/>
<evidence type="ECO:0000256" key="1">
    <source>
        <dbReference type="PROSITE-ProRule" id="PRU00176"/>
    </source>
</evidence>
<dbReference type="RefSeq" id="XP_029655722.1">
    <property type="nucleotide sequence ID" value="XM_029799862.1"/>
</dbReference>
<evidence type="ECO:0000259" key="2">
    <source>
        <dbReference type="PROSITE" id="PS50102"/>
    </source>
</evidence>
<dbReference type="GO" id="GO:0003723">
    <property type="term" value="F:RNA binding"/>
    <property type="evidence" value="ECO:0007669"/>
    <property type="project" value="UniProtKB-UniRule"/>
</dbReference>
<organism evidence="3 4">
    <name type="scientific">Octopus sinensis</name>
    <name type="common">East Asian common octopus</name>
    <dbReference type="NCBI Taxonomy" id="2607531"/>
    <lineage>
        <taxon>Eukaryota</taxon>
        <taxon>Metazoa</taxon>
        <taxon>Spiralia</taxon>
        <taxon>Lophotrochozoa</taxon>
        <taxon>Mollusca</taxon>
        <taxon>Cephalopoda</taxon>
        <taxon>Coleoidea</taxon>
        <taxon>Octopodiformes</taxon>
        <taxon>Octopoda</taxon>
        <taxon>Incirrata</taxon>
        <taxon>Octopodidae</taxon>
        <taxon>Octopus</taxon>
    </lineage>
</organism>
<dbReference type="Proteomes" id="UP000515154">
    <property type="component" value="Unplaced"/>
</dbReference>
<dbReference type="KEGG" id="osn:115229529"/>
<dbReference type="InterPro" id="IPR012677">
    <property type="entry name" value="Nucleotide-bd_a/b_plait_sf"/>
</dbReference>
<name>A0A6P7U2I9_9MOLL</name>
<keyword evidence="1" id="KW-0694">RNA-binding</keyword>
<accession>A0A6P7U2I9</accession>
<protein>
    <submittedName>
        <fullName evidence="4">Uncharacterized protein LOC115229529</fullName>
    </submittedName>
</protein>
<gene>
    <name evidence="4" type="primary">LOC115229529</name>
</gene>
<dbReference type="Gene3D" id="3.30.70.330">
    <property type="match status" value="1"/>
</dbReference>
<sequence>MRAFCQNRILPKTFNKPIYLGLAHCLFPPEEQHSSAETHFHPQEQSLLPAYGPTRCIRRNPEKDCGIRPQCPPRWPGMGPMLAPTEIRRNQSKVFIGDLPRDASESEIQSAFNKYGTVRNVWVARNPPGFAFVEFDDPRDADDAIRKLDGS</sequence>
<reference evidence="4" key="1">
    <citation type="submission" date="2025-08" db="UniProtKB">
        <authorList>
            <consortium name="RefSeq"/>
        </authorList>
    </citation>
    <scope>IDENTIFICATION</scope>
</reference>
<dbReference type="SMART" id="SM00360">
    <property type="entry name" value="RRM"/>
    <property type="match status" value="1"/>
</dbReference>
<dbReference type="InterPro" id="IPR035979">
    <property type="entry name" value="RBD_domain_sf"/>
</dbReference>
<dbReference type="InterPro" id="IPR050907">
    <property type="entry name" value="SRSF"/>
</dbReference>
<dbReference type="PROSITE" id="PS50102">
    <property type="entry name" value="RRM"/>
    <property type="match status" value="1"/>
</dbReference>